<protein>
    <submittedName>
        <fullName evidence="7">Mitochondrial inner membrane protease subunit 2</fullName>
    </submittedName>
</protein>
<evidence type="ECO:0000313" key="7">
    <source>
        <dbReference type="EMBL" id="CDW86061.1"/>
    </source>
</evidence>
<comment type="subcellular location">
    <subcellularLocation>
        <location evidence="1">Membrane</location>
        <topology evidence="1">Single-pass membrane protein</topology>
    </subcellularLocation>
</comment>
<dbReference type="Proteomes" id="UP000039865">
    <property type="component" value="Unassembled WGS sequence"/>
</dbReference>
<accession>A0A078AVH5</accession>
<dbReference type="OrthoDB" id="9996127at2759"/>
<dbReference type="AlphaFoldDB" id="A0A078AVH5"/>
<dbReference type="InterPro" id="IPR036286">
    <property type="entry name" value="LexA/Signal_pep-like_sf"/>
</dbReference>
<keyword evidence="4" id="KW-0378">Hydrolase</keyword>
<dbReference type="GO" id="GO:0006465">
    <property type="term" value="P:signal peptide processing"/>
    <property type="evidence" value="ECO:0007669"/>
    <property type="project" value="InterPro"/>
</dbReference>
<name>A0A078AVH5_STYLE</name>
<proteinExistence type="predicted"/>
<evidence type="ECO:0000256" key="6">
    <source>
        <dbReference type="ARBA" id="ARBA00023136"/>
    </source>
</evidence>
<keyword evidence="6" id="KW-0472">Membrane</keyword>
<dbReference type="GO" id="GO:0008236">
    <property type="term" value="F:serine-type peptidase activity"/>
    <property type="evidence" value="ECO:0007669"/>
    <property type="project" value="InterPro"/>
</dbReference>
<dbReference type="SUPFAM" id="SSF51306">
    <property type="entry name" value="LexA/Signal peptidase"/>
    <property type="match status" value="1"/>
</dbReference>
<evidence type="ECO:0000313" key="8">
    <source>
        <dbReference type="Proteomes" id="UP000039865"/>
    </source>
</evidence>
<dbReference type="GO" id="GO:0006627">
    <property type="term" value="P:protein processing involved in protein targeting to mitochondrion"/>
    <property type="evidence" value="ECO:0007669"/>
    <property type="project" value="InterPro"/>
</dbReference>
<evidence type="ECO:0000256" key="4">
    <source>
        <dbReference type="ARBA" id="ARBA00022801"/>
    </source>
</evidence>
<evidence type="ECO:0000256" key="3">
    <source>
        <dbReference type="ARBA" id="ARBA00022692"/>
    </source>
</evidence>
<dbReference type="Gene3D" id="2.10.109.10">
    <property type="entry name" value="Umud Fragment, subunit A"/>
    <property type="match status" value="1"/>
</dbReference>
<keyword evidence="5" id="KW-1133">Transmembrane helix</keyword>
<dbReference type="GO" id="GO:0042720">
    <property type="term" value="C:mitochondrial inner membrane peptidase complex"/>
    <property type="evidence" value="ECO:0007669"/>
    <property type="project" value="InterPro"/>
</dbReference>
<organism evidence="7 8">
    <name type="scientific">Stylonychia lemnae</name>
    <name type="common">Ciliate</name>
    <dbReference type="NCBI Taxonomy" id="5949"/>
    <lineage>
        <taxon>Eukaryota</taxon>
        <taxon>Sar</taxon>
        <taxon>Alveolata</taxon>
        <taxon>Ciliophora</taxon>
        <taxon>Intramacronucleata</taxon>
        <taxon>Spirotrichea</taxon>
        <taxon>Stichotrichia</taxon>
        <taxon>Sporadotrichida</taxon>
        <taxon>Oxytrichidae</taxon>
        <taxon>Stylonychinae</taxon>
        <taxon>Stylonychia</taxon>
    </lineage>
</organism>
<dbReference type="EMBL" id="CCKQ01014305">
    <property type="protein sequence ID" value="CDW86061.1"/>
    <property type="molecule type" value="Genomic_DNA"/>
</dbReference>
<evidence type="ECO:0000256" key="5">
    <source>
        <dbReference type="ARBA" id="ARBA00022989"/>
    </source>
</evidence>
<dbReference type="PANTHER" id="PTHR46041">
    <property type="entry name" value="MITOCHONDRIAL INNER MEMBRANE PROTEASE SUBUNIT 2"/>
    <property type="match status" value="1"/>
</dbReference>
<keyword evidence="2 7" id="KW-0645">Protease</keyword>
<evidence type="ECO:0000256" key="2">
    <source>
        <dbReference type="ARBA" id="ARBA00022670"/>
    </source>
</evidence>
<reference evidence="7 8" key="1">
    <citation type="submission" date="2014-06" db="EMBL/GenBank/DDBJ databases">
        <authorList>
            <person name="Swart Estienne"/>
        </authorList>
    </citation>
    <scope>NUCLEOTIDE SEQUENCE [LARGE SCALE GENOMIC DNA]</scope>
    <source>
        <strain evidence="7 8">130c</strain>
    </source>
</reference>
<dbReference type="InterPro" id="IPR037730">
    <property type="entry name" value="IMP2"/>
</dbReference>
<gene>
    <name evidence="7" type="primary">Contig12003.g12840</name>
    <name evidence="7" type="ORF">STYLEM_15152</name>
</gene>
<evidence type="ECO:0000256" key="1">
    <source>
        <dbReference type="ARBA" id="ARBA00004167"/>
    </source>
</evidence>
<keyword evidence="3" id="KW-0812">Transmembrane</keyword>
<keyword evidence="8" id="KW-1185">Reference proteome</keyword>
<sequence length="175" mass="20270">MTIGTLILGYLSIDAHLRSQLRIKDNSMSPYFKPAGFMDSDRVSYLKFTNLNENLNGCIVAIKNPYKPGEVILRRLVASENDWIQRMDDGGIIKIPINHMWVESINPNDRGPDSLSEFGPLSRGFLIGKAKRVVWPLWRFEKVNDLEKFSKLTNYKYQHSRVFSNQEIFNLYGIR</sequence>
<dbReference type="InParanoid" id="A0A078AVH5"/>
<dbReference type="PANTHER" id="PTHR46041:SF2">
    <property type="entry name" value="MITOCHONDRIAL INNER MEMBRANE PROTEASE SUBUNIT 2"/>
    <property type="match status" value="1"/>
</dbReference>
<dbReference type="GO" id="GO:0004175">
    <property type="term" value="F:endopeptidase activity"/>
    <property type="evidence" value="ECO:0007669"/>
    <property type="project" value="TreeGrafter"/>
</dbReference>